<keyword evidence="3" id="KW-0812">Transmembrane</keyword>
<dbReference type="GO" id="GO:0005886">
    <property type="term" value="C:plasma membrane"/>
    <property type="evidence" value="ECO:0007669"/>
    <property type="project" value="TreeGrafter"/>
</dbReference>
<feature type="transmembrane region" description="Helical" evidence="3">
    <location>
        <begin position="136"/>
        <end position="164"/>
    </location>
</feature>
<dbReference type="PRINTS" id="PR00950">
    <property type="entry name" value="TYPE3IMSPROT"/>
</dbReference>
<dbReference type="PANTHER" id="PTHR30531:SF12">
    <property type="entry name" value="FLAGELLAR BIOSYNTHETIC PROTEIN FLHB"/>
    <property type="match status" value="1"/>
</dbReference>
<name>D2R543_PIRSD</name>
<dbReference type="MEROPS" id="N06.A01"/>
<protein>
    <submittedName>
        <fullName evidence="4">Type III secretion exporter</fullName>
    </submittedName>
</protein>
<evidence type="ECO:0000256" key="3">
    <source>
        <dbReference type="SAM" id="Phobius"/>
    </source>
</evidence>
<keyword evidence="3" id="KW-0472">Membrane</keyword>
<dbReference type="InterPro" id="IPR006135">
    <property type="entry name" value="T3SS_substrate_exporter"/>
</dbReference>
<keyword evidence="5" id="KW-1185">Reference proteome</keyword>
<dbReference type="Pfam" id="PF01312">
    <property type="entry name" value="Bac_export_2"/>
    <property type="match status" value="1"/>
</dbReference>
<sequence length="363" mass="40509">MDDDNGEKSHEATQHRRDKAREEGQVVKSQDLTSAAMLMACLLLLWYFSSGMFELVGAFTRDQITGQLWQPITLADVTSDFARIGGLLARTLLPLLLMMMLAAITIQLSQTGFLFLPNKLAMDLERINPLNNSKRIFAVSNLVSLGFGLLKVLLIGVVAGLSLWQQRATILELTDQSAAVIGKFVLETALWTSIKIAAALLVLAILDYGYQWWKHEQDLRMTTQQVREEMKEQTGDPQTMQRRKQIQRQLVMNRLSTSIPKADVIVTNPTELAIALQYDPNTMPAPIVIAKGAGVLAQRIRRLALENNVPVVERKELARALYQLVEVNQPVPSEQYAAVAEVVRYVYQLKGKKLPGTRAKSAA</sequence>
<organism evidence="4 5">
    <name type="scientific">Pirellula staleyi (strain ATCC 27377 / DSM 6068 / ICPB 4128)</name>
    <name type="common">Pirella staleyi</name>
    <dbReference type="NCBI Taxonomy" id="530564"/>
    <lineage>
        <taxon>Bacteria</taxon>
        <taxon>Pseudomonadati</taxon>
        <taxon>Planctomycetota</taxon>
        <taxon>Planctomycetia</taxon>
        <taxon>Pirellulales</taxon>
        <taxon>Pirellulaceae</taxon>
        <taxon>Pirellula</taxon>
    </lineage>
</organism>
<dbReference type="EMBL" id="CP001848">
    <property type="protein sequence ID" value="ADB19005.1"/>
    <property type="molecule type" value="Genomic_DNA"/>
</dbReference>
<feature type="region of interest" description="Disordered" evidence="2">
    <location>
        <begin position="1"/>
        <end position="25"/>
    </location>
</feature>
<dbReference type="eggNOG" id="COG1377">
    <property type="taxonomic scope" value="Bacteria"/>
</dbReference>
<evidence type="ECO:0000313" key="4">
    <source>
        <dbReference type="EMBL" id="ADB19005.1"/>
    </source>
</evidence>
<keyword evidence="3" id="KW-1133">Transmembrane helix</keyword>
<proteinExistence type="inferred from homology"/>
<evidence type="ECO:0000256" key="2">
    <source>
        <dbReference type="SAM" id="MobiDB-lite"/>
    </source>
</evidence>
<evidence type="ECO:0000256" key="1">
    <source>
        <dbReference type="ARBA" id="ARBA00010690"/>
    </source>
</evidence>
<gene>
    <name evidence="4" type="ordered locus">Psta_4358</name>
</gene>
<dbReference type="GO" id="GO:0009306">
    <property type="term" value="P:protein secretion"/>
    <property type="evidence" value="ECO:0007669"/>
    <property type="project" value="InterPro"/>
</dbReference>
<dbReference type="STRING" id="530564.Psta_4358"/>
<reference evidence="4 5" key="1">
    <citation type="journal article" date="2009" name="Stand. Genomic Sci.">
        <title>Complete genome sequence of Pirellula staleyi type strain (ATCC 27377).</title>
        <authorList>
            <person name="Clum A."/>
            <person name="Tindall B.J."/>
            <person name="Sikorski J."/>
            <person name="Ivanova N."/>
            <person name="Mavrommatis K."/>
            <person name="Lucas S."/>
            <person name="Glavina del Rio T."/>
            <person name="Nolan M."/>
            <person name="Chen F."/>
            <person name="Tice H."/>
            <person name="Pitluck S."/>
            <person name="Cheng J.F."/>
            <person name="Chertkov O."/>
            <person name="Brettin T."/>
            <person name="Han C."/>
            <person name="Detter J.C."/>
            <person name="Kuske C."/>
            <person name="Bruce D."/>
            <person name="Goodwin L."/>
            <person name="Ovchinikova G."/>
            <person name="Pati A."/>
            <person name="Mikhailova N."/>
            <person name="Chen A."/>
            <person name="Palaniappan K."/>
            <person name="Land M."/>
            <person name="Hauser L."/>
            <person name="Chang Y.J."/>
            <person name="Jeffries C.D."/>
            <person name="Chain P."/>
            <person name="Rohde M."/>
            <person name="Goker M."/>
            <person name="Bristow J."/>
            <person name="Eisen J.A."/>
            <person name="Markowitz V."/>
            <person name="Hugenholtz P."/>
            <person name="Kyrpides N.C."/>
            <person name="Klenk H.P."/>
            <person name="Lapidus A."/>
        </authorList>
    </citation>
    <scope>NUCLEOTIDE SEQUENCE [LARGE SCALE GENOMIC DNA]</scope>
    <source>
        <strain evidence="5">ATCC 27377 / DSM 6068 / ICPB 4128</strain>
    </source>
</reference>
<dbReference type="SUPFAM" id="SSF160544">
    <property type="entry name" value="EscU C-terminal domain-like"/>
    <property type="match status" value="1"/>
</dbReference>
<dbReference type="Proteomes" id="UP000001887">
    <property type="component" value="Chromosome"/>
</dbReference>
<dbReference type="HOGENOM" id="CLU_041013_1_0_0"/>
<feature type="transmembrane region" description="Helical" evidence="3">
    <location>
        <begin position="184"/>
        <end position="206"/>
    </location>
</feature>
<feature type="transmembrane region" description="Helical" evidence="3">
    <location>
        <begin position="95"/>
        <end position="116"/>
    </location>
</feature>
<evidence type="ECO:0000313" key="5">
    <source>
        <dbReference type="Proteomes" id="UP000001887"/>
    </source>
</evidence>
<dbReference type="Gene3D" id="3.40.1690.10">
    <property type="entry name" value="secretion proteins EscU"/>
    <property type="match status" value="1"/>
</dbReference>
<feature type="transmembrane region" description="Helical" evidence="3">
    <location>
        <begin position="32"/>
        <end position="49"/>
    </location>
</feature>
<accession>D2R543</accession>
<dbReference type="PANTHER" id="PTHR30531">
    <property type="entry name" value="FLAGELLAR BIOSYNTHETIC PROTEIN FLHB"/>
    <property type="match status" value="1"/>
</dbReference>
<dbReference type="InterPro" id="IPR029025">
    <property type="entry name" value="T3SS_substrate_exporter_C"/>
</dbReference>
<comment type="similarity">
    <text evidence="1">Belongs to the type III secretion exporter family.</text>
</comment>
<dbReference type="AlphaFoldDB" id="D2R543"/>
<dbReference type="OrthoDB" id="9807950at2"/>
<dbReference type="KEGG" id="psl:Psta_4358"/>